<dbReference type="InterPro" id="IPR024975">
    <property type="entry name" value="NOV_C"/>
</dbReference>
<dbReference type="Pfam" id="PF00271">
    <property type="entry name" value="Helicase_C"/>
    <property type="match status" value="1"/>
</dbReference>
<dbReference type="Pfam" id="PF13020">
    <property type="entry name" value="NOV_C"/>
    <property type="match status" value="1"/>
</dbReference>
<feature type="domain" description="Helicase C-terminal" evidence="7">
    <location>
        <begin position="519"/>
        <end position="690"/>
    </location>
</feature>
<dbReference type="PROSITE" id="PS51194">
    <property type="entry name" value="HELICASE_CTER"/>
    <property type="match status" value="1"/>
</dbReference>
<dbReference type="SMART" id="SM00487">
    <property type="entry name" value="DEXDc"/>
    <property type="match status" value="1"/>
</dbReference>
<dbReference type="RefSeq" id="WP_005985555.1">
    <property type="nucleotide sequence ID" value="NZ_JH470338.1"/>
</dbReference>
<protein>
    <recommendedName>
        <fullName evidence="10">Helicase C-terminal domain-containing protein</fullName>
    </recommendedName>
</protein>
<sequence length="1176" mass="132479">MQAGAVGLGGITPGTRLSGLVGRENVEVISVHAVGESASEVIFRDGTGAIDSRVLSADDLDHIMIADADGQQTKYDADPREFMLAAEALRIKNAALYDPMAAVSSSNIEPLPHQIRAVYEHMLPQVPLRFLLADDPGAGKTIMAGLYLKEMMLRSDCERALIVSPGGLADQWHEELQTKFGLSFDVLTMSMVESARGNVFDDHPYLIVRMDQVSRNEQLIDQLREVSWDVAIVDEAHRMSAHYTSWNGEVKTTKRFTLGRVLSQRAQHFLLMTATPHAGKEEDFQLFLTLLDRDRFEGPYRSERHRTDTRGLMRRMVKEDLLTFEGKPLFPERRAYTVGYDLSDAEQELYNRVSEYVRTEMGRADRIGEQGQSRRRNSVGFALTVLQRRLASSPEAITRSLERRVERLRQRLNEIDRVGTRAIGGTSPGADEQFFDPYDHAYATMADLDDFDDADGDMSEAERARFEERMEQVVDSATAALTKEELAREIGVLEELVALSKSVWNASDDRKWNELRQILSEQLLTDPDGVPRKIIVFTEHRDTINYLQRRIAAHIGKSEAVEVIHGGTSRAARLAIREQFTHNPSVRVLLATDAAGEGLNLQRAHLMVNYDLPWNPNRIEQRFGRIHRIGQSEVCHLWNLVAKGTREGDVFLTLLSKIDQMDQAYMGKLFHVLGGGTIFDNKPLRELLVEAIRYGDLPEVRERLGSVIDESVSHGLQALIDERALVRDMSTESNVEAIRELMERARVRRLQPGYIEAFTRSALWRLGVRLEAREPGRFEIHRVPPRVMRAARILNPAAPLPKRYERVTFVPTGASDPKLEISLIALGHPLLDALIAVTLEDLSHILERGTVLVDRRGLVNEPTLLGIVEETITDGLRHVVSRHFDYVLSGTTETVSEIPPYLDCDAPRSDEVENARACEVPDQHGRLELIRSAAYEKGVRVRMKEIHAQRDHEIERTRTQVKDRLNAEAQLWYDRAAMSHDEELAGRTPRTSSASAQRHAREMEERLERRIGELDAAAKLTAKSPRLCARALIVPEALVGGQSALFARDTAEVDQRAVAAVMKAEQMLGRSPREMPHSNPGFDISTTDAEGKQMFIEVKGRIEGASTFTVTANEVAFARTQQEHHVLALVSVSPRGPAHDQLRYVYDPFAHIDPAVTTLSYNERWDKYWQRGTQPA</sequence>
<gene>
    <name evidence="8" type="ORF">HMPREF0045_00687</name>
</gene>
<dbReference type="PROSITE" id="PS51192">
    <property type="entry name" value="HELICASE_ATP_BIND_1"/>
    <property type="match status" value="1"/>
</dbReference>
<reference evidence="8 9" key="1">
    <citation type="submission" date="2011-10" db="EMBL/GenBank/DDBJ databases">
        <title>The Genome Sequence of Actinomyces graevenitzii C83.</title>
        <authorList>
            <consortium name="The Broad Institute Genome Sequencing Platform"/>
            <consortium name="The Broad Institute Genome Sequencing Center for Infectious Disease"/>
            <person name="Earl A."/>
            <person name="Ward D."/>
            <person name="Feldgarden M."/>
            <person name="Gevers D."/>
            <person name="Sibley C.D."/>
            <person name="Field T.R."/>
            <person name="Grinwis M."/>
            <person name="Eshaghurshan C.S."/>
            <person name="Surette M.G."/>
            <person name="Young S.K."/>
            <person name="Zeng Q."/>
            <person name="Gargeya S."/>
            <person name="Fitzgerald M."/>
            <person name="Haas B."/>
            <person name="Abouelleil A."/>
            <person name="Alvarado L."/>
            <person name="Arachchi H.M."/>
            <person name="Berlin A."/>
            <person name="Brown A."/>
            <person name="Chapman S.B."/>
            <person name="Chen Z."/>
            <person name="Dunbar C."/>
            <person name="Freedman E."/>
            <person name="Gearin G."/>
            <person name="Goldberg J."/>
            <person name="Griggs A."/>
            <person name="Gujja S."/>
            <person name="Heiman D."/>
            <person name="Howarth C."/>
            <person name="Larson L."/>
            <person name="Lui A."/>
            <person name="MacDonald P.J.P."/>
            <person name="Montmayeur A."/>
            <person name="Murphy C."/>
            <person name="Neiman D."/>
            <person name="Pearson M."/>
            <person name="Priest M."/>
            <person name="Roberts A."/>
            <person name="Saif S."/>
            <person name="Shea T."/>
            <person name="Shenoy N."/>
            <person name="Sisk P."/>
            <person name="Stolte C."/>
            <person name="Sykes S."/>
            <person name="Wortman J."/>
            <person name="Nusbaum C."/>
            <person name="Birren B."/>
        </authorList>
    </citation>
    <scope>NUCLEOTIDE SEQUENCE [LARGE SCALE GENOMIC DNA]</scope>
    <source>
        <strain evidence="8 9">C83</strain>
    </source>
</reference>
<evidence type="ECO:0000313" key="8">
    <source>
        <dbReference type="EMBL" id="EHM88889.1"/>
    </source>
</evidence>
<keyword evidence="1" id="KW-0547">Nucleotide-binding</keyword>
<dbReference type="InterPro" id="IPR038718">
    <property type="entry name" value="SNF2-like_sf"/>
</dbReference>
<dbReference type="STRING" id="435830.HMPREF0045_00687"/>
<dbReference type="OrthoDB" id="9814088at2"/>
<dbReference type="PANTHER" id="PTHR45766:SF6">
    <property type="entry name" value="SWI_SNF-RELATED MATRIX-ASSOCIATED ACTIN-DEPENDENT REGULATOR OF CHROMATIN SUBFAMILY A-LIKE PROTEIN 1"/>
    <property type="match status" value="1"/>
</dbReference>
<dbReference type="InterPro" id="IPR027417">
    <property type="entry name" value="P-loop_NTPase"/>
</dbReference>
<dbReference type="GO" id="GO:0004386">
    <property type="term" value="F:helicase activity"/>
    <property type="evidence" value="ECO:0007669"/>
    <property type="project" value="UniProtKB-KW"/>
</dbReference>
<dbReference type="CDD" id="cd18793">
    <property type="entry name" value="SF2_C_SNF"/>
    <property type="match status" value="1"/>
</dbReference>
<name>G9PEL3_9ACTO</name>
<evidence type="ECO:0000256" key="1">
    <source>
        <dbReference type="ARBA" id="ARBA00022741"/>
    </source>
</evidence>
<dbReference type="GO" id="GO:0005524">
    <property type="term" value="F:ATP binding"/>
    <property type="evidence" value="ECO:0007669"/>
    <property type="project" value="UniProtKB-KW"/>
</dbReference>
<evidence type="ECO:0000256" key="3">
    <source>
        <dbReference type="ARBA" id="ARBA00022806"/>
    </source>
</evidence>
<keyword evidence="4" id="KW-0067">ATP-binding</keyword>
<dbReference type="EMBL" id="ACRN01000003">
    <property type="protein sequence ID" value="EHM88889.1"/>
    <property type="molecule type" value="Genomic_DNA"/>
</dbReference>
<dbReference type="Gene3D" id="3.40.50.10810">
    <property type="entry name" value="Tandem AAA-ATPase domain"/>
    <property type="match status" value="1"/>
</dbReference>
<evidence type="ECO:0000259" key="7">
    <source>
        <dbReference type="PROSITE" id="PS51194"/>
    </source>
</evidence>
<dbReference type="InterPro" id="IPR000330">
    <property type="entry name" value="SNF2_N"/>
</dbReference>
<comment type="caution">
    <text evidence="8">The sequence shown here is derived from an EMBL/GenBank/DDBJ whole genome shotgun (WGS) entry which is preliminary data.</text>
</comment>
<evidence type="ECO:0000256" key="4">
    <source>
        <dbReference type="ARBA" id="ARBA00022840"/>
    </source>
</evidence>
<dbReference type="CDD" id="cd18011">
    <property type="entry name" value="DEXDc_RapA"/>
    <property type="match status" value="1"/>
</dbReference>
<evidence type="ECO:0000256" key="5">
    <source>
        <dbReference type="SAM" id="MobiDB-lite"/>
    </source>
</evidence>
<dbReference type="Pfam" id="PF00176">
    <property type="entry name" value="SNF2-rel_dom"/>
    <property type="match status" value="1"/>
</dbReference>
<dbReference type="PANTHER" id="PTHR45766">
    <property type="entry name" value="DNA ANNEALING HELICASE AND ENDONUCLEASE ZRANB3 FAMILY MEMBER"/>
    <property type="match status" value="1"/>
</dbReference>
<dbReference type="InterPro" id="IPR014001">
    <property type="entry name" value="Helicase_ATP-bd"/>
</dbReference>
<keyword evidence="3" id="KW-0347">Helicase</keyword>
<dbReference type="InterPro" id="IPR049730">
    <property type="entry name" value="SNF2/RAD54-like_C"/>
</dbReference>
<dbReference type="SUPFAM" id="SSF52540">
    <property type="entry name" value="P-loop containing nucleoside triphosphate hydrolases"/>
    <property type="match status" value="2"/>
</dbReference>
<dbReference type="AlphaFoldDB" id="G9PEL3"/>
<dbReference type="InterPro" id="IPR001650">
    <property type="entry name" value="Helicase_C-like"/>
</dbReference>
<dbReference type="HOGENOM" id="CLU_009519_0_0_11"/>
<keyword evidence="2" id="KW-0378">Hydrolase</keyword>
<dbReference type="Gene3D" id="3.40.50.300">
    <property type="entry name" value="P-loop containing nucleotide triphosphate hydrolases"/>
    <property type="match status" value="1"/>
</dbReference>
<dbReference type="GO" id="GO:0016787">
    <property type="term" value="F:hydrolase activity"/>
    <property type="evidence" value="ECO:0007669"/>
    <property type="project" value="UniProtKB-KW"/>
</dbReference>
<evidence type="ECO:0000313" key="9">
    <source>
        <dbReference type="Proteomes" id="UP000003822"/>
    </source>
</evidence>
<feature type="region of interest" description="Disordered" evidence="5">
    <location>
        <begin position="980"/>
        <end position="1004"/>
    </location>
</feature>
<dbReference type="PATRIC" id="fig|435830.3.peg.659"/>
<organism evidence="8 9">
    <name type="scientific">Actinomyces graevenitzii C83</name>
    <dbReference type="NCBI Taxonomy" id="435830"/>
    <lineage>
        <taxon>Bacteria</taxon>
        <taxon>Bacillati</taxon>
        <taxon>Actinomycetota</taxon>
        <taxon>Actinomycetes</taxon>
        <taxon>Actinomycetales</taxon>
        <taxon>Actinomycetaceae</taxon>
        <taxon>Actinomyces</taxon>
    </lineage>
</organism>
<dbReference type="Proteomes" id="UP000003822">
    <property type="component" value="Unassembled WGS sequence"/>
</dbReference>
<dbReference type="SMART" id="SM00490">
    <property type="entry name" value="HELICc"/>
    <property type="match status" value="1"/>
</dbReference>
<accession>G9PEL3</accession>
<evidence type="ECO:0000259" key="6">
    <source>
        <dbReference type="PROSITE" id="PS51192"/>
    </source>
</evidence>
<keyword evidence="9" id="KW-1185">Reference proteome</keyword>
<evidence type="ECO:0000256" key="2">
    <source>
        <dbReference type="ARBA" id="ARBA00022801"/>
    </source>
</evidence>
<feature type="domain" description="Helicase ATP-binding" evidence="6">
    <location>
        <begin position="121"/>
        <end position="294"/>
    </location>
</feature>
<proteinExistence type="predicted"/>
<dbReference type="InterPro" id="IPR057342">
    <property type="entry name" value="DEXDc_RapA"/>
</dbReference>
<dbReference type="eggNOG" id="COG0553">
    <property type="taxonomic scope" value="Bacteria"/>
</dbReference>
<evidence type="ECO:0008006" key="10">
    <source>
        <dbReference type="Google" id="ProtNLM"/>
    </source>
</evidence>